<dbReference type="Proteomes" id="UP000054078">
    <property type="component" value="Unassembled WGS sequence"/>
</dbReference>
<feature type="region of interest" description="Disordered" evidence="1">
    <location>
        <begin position="162"/>
        <end position="182"/>
    </location>
</feature>
<dbReference type="AlphaFoldDB" id="A0A124EGT1"/>
<comment type="caution">
    <text evidence="3">The sequence shown here is derived from an EMBL/GenBank/DDBJ whole genome shotgun (WGS) entry which is preliminary data.</text>
</comment>
<evidence type="ECO:0000256" key="2">
    <source>
        <dbReference type="SAM" id="Phobius"/>
    </source>
</evidence>
<organism evidence="3 4">
    <name type="scientific">Tractidigestivibacter scatoligenes</name>
    <name type="common">Olsenella scatoligenes</name>
    <dbReference type="NCBI Taxonomy" id="1299998"/>
    <lineage>
        <taxon>Bacteria</taxon>
        <taxon>Bacillati</taxon>
        <taxon>Actinomycetota</taxon>
        <taxon>Coriobacteriia</taxon>
        <taxon>Coriobacteriales</taxon>
        <taxon>Atopobiaceae</taxon>
        <taxon>Tractidigestivibacter</taxon>
    </lineage>
</organism>
<name>A0A124EGT1_TRASO</name>
<keyword evidence="2" id="KW-0472">Membrane</keyword>
<feature type="compositionally biased region" description="Low complexity" evidence="1">
    <location>
        <begin position="113"/>
        <end position="135"/>
    </location>
</feature>
<evidence type="ECO:0000256" key="1">
    <source>
        <dbReference type="SAM" id="MobiDB-lite"/>
    </source>
</evidence>
<proteinExistence type="predicted"/>
<protein>
    <submittedName>
        <fullName evidence="3">Uncharacterized protein</fullName>
    </submittedName>
</protein>
<feature type="region of interest" description="Disordered" evidence="1">
    <location>
        <begin position="111"/>
        <end position="135"/>
    </location>
</feature>
<dbReference type="RefSeq" id="WP_059054512.1">
    <property type="nucleotide sequence ID" value="NZ_LOJF01000009.1"/>
</dbReference>
<gene>
    <name evidence="3" type="ORF">AUL39_05490</name>
</gene>
<reference evidence="3 4" key="1">
    <citation type="submission" date="2015-12" db="EMBL/GenBank/DDBJ databases">
        <title>Draft Genome Sequence of Olsenella scatoligenes SK9K4T; a Producer of 3-Methylindole- (skatole) and 4-Methylphenol- (p-cresol) Isolated from Pig Feces.</title>
        <authorList>
            <person name="Li X."/>
            <person name="Borg B."/>
            <person name="Canibe N."/>
        </authorList>
    </citation>
    <scope>NUCLEOTIDE SEQUENCE [LARGE SCALE GENOMIC DNA]</scope>
    <source>
        <strain evidence="3 4">SK9K4</strain>
    </source>
</reference>
<evidence type="ECO:0000313" key="4">
    <source>
        <dbReference type="Proteomes" id="UP000054078"/>
    </source>
</evidence>
<keyword evidence="2" id="KW-0812">Transmembrane</keyword>
<keyword evidence="4" id="KW-1185">Reference proteome</keyword>
<dbReference type="STRING" id="1299998.AUL39_05490"/>
<feature type="transmembrane region" description="Helical" evidence="2">
    <location>
        <begin position="59"/>
        <end position="78"/>
    </location>
</feature>
<evidence type="ECO:0000313" key="3">
    <source>
        <dbReference type="EMBL" id="KUH58452.1"/>
    </source>
</evidence>
<feature type="region of interest" description="Disordered" evidence="1">
    <location>
        <begin position="1"/>
        <end position="25"/>
    </location>
</feature>
<sequence>MRDLAIPTIEGPGDAEGADADEGGADATRAMPRIESAIPSEPGPESATVRHDRMPRTRVLMVAAAAAIALAGGMALWITHPWDPNLYITHSQTDADTSMAGYPGYLSALTGQDGSSSATDTSSDSSTDGSDSSSSTAYQAILDDYNKLGTYADQLDQSVSDLTSTGVSGTAAERQDGQSTAEQTAIDISNLIDDIASLNDGDGTYANDIANLTTLGNWLRNRSDAICEAWDSSVTMATEEKILAPLKKIGYSSGTDNYKTLFEENYDAWKPVEQ</sequence>
<keyword evidence="2" id="KW-1133">Transmembrane helix</keyword>
<dbReference type="EMBL" id="LOJF01000009">
    <property type="protein sequence ID" value="KUH58452.1"/>
    <property type="molecule type" value="Genomic_DNA"/>
</dbReference>
<accession>A0A124EGT1</accession>